<feature type="transmembrane region" description="Helical" evidence="1">
    <location>
        <begin position="6"/>
        <end position="25"/>
    </location>
</feature>
<gene>
    <name evidence="2" type="ORF">BTJ66_12940</name>
    <name evidence="3" type="ORF">MNY58_12965</name>
</gene>
<feature type="transmembrane region" description="Helical" evidence="1">
    <location>
        <begin position="30"/>
        <end position="51"/>
    </location>
</feature>
<keyword evidence="5" id="KW-1185">Reference proteome</keyword>
<dbReference type="RefSeq" id="WP_099091353.1">
    <property type="nucleotide sequence ID" value="NZ_CP093217.1"/>
</dbReference>
<keyword evidence="1" id="KW-0812">Transmembrane</keyword>
<reference evidence="2" key="3">
    <citation type="submission" date="2017-10" db="EMBL/GenBank/DDBJ databases">
        <authorList>
            <person name="Vrbovska V."/>
            <person name="Kovarovic V."/>
            <person name="Indrakova A."/>
        </authorList>
    </citation>
    <scope>NUCLEOTIDE SEQUENCE</scope>
    <source>
        <strain evidence="2">CCM 8730</strain>
    </source>
</reference>
<evidence type="ECO:0000256" key="1">
    <source>
        <dbReference type="SAM" id="Phobius"/>
    </source>
</evidence>
<dbReference type="Proteomes" id="UP000223828">
    <property type="component" value="Unassembled WGS sequence"/>
</dbReference>
<proteinExistence type="predicted"/>
<feature type="transmembrane region" description="Helical" evidence="1">
    <location>
        <begin position="57"/>
        <end position="79"/>
    </location>
</feature>
<dbReference type="EMBL" id="MRZN01000031">
    <property type="protein sequence ID" value="PHK48569.1"/>
    <property type="molecule type" value="Genomic_DNA"/>
</dbReference>
<keyword evidence="1" id="KW-1133">Transmembrane helix</keyword>
<reference evidence="3" key="4">
    <citation type="submission" date="2022-03" db="EMBL/GenBank/DDBJ databases">
        <title>Complete Genome Sequence of Staphylococcus edaphicus strain CCM 8731.</title>
        <authorList>
            <person name="Rimmer C.O."/>
            <person name="Thomas J.C."/>
        </authorList>
    </citation>
    <scope>NUCLEOTIDE SEQUENCE</scope>
    <source>
        <strain evidence="3">CCM 8731</strain>
    </source>
</reference>
<protein>
    <submittedName>
        <fullName evidence="2">Uncharacterized protein</fullName>
    </submittedName>
</protein>
<keyword evidence="1" id="KW-0472">Membrane</keyword>
<evidence type="ECO:0000313" key="5">
    <source>
        <dbReference type="Proteomes" id="UP001056588"/>
    </source>
</evidence>
<dbReference type="Proteomes" id="UP001056588">
    <property type="component" value="Chromosome"/>
</dbReference>
<evidence type="ECO:0000313" key="4">
    <source>
        <dbReference type="Proteomes" id="UP000223828"/>
    </source>
</evidence>
<dbReference type="AlphaFoldDB" id="A0A2C6WJK8"/>
<sequence length="85" mass="9726">MTPNVLMLIVTIGALVFMLVFCLILKHSMIYIFVALFLQSVFLFLIRWLWIGKTPTAAFFNSFDLVTIVVIIGLTIHTIQKKAHE</sequence>
<organism evidence="2 4">
    <name type="scientific">Staphylococcus edaphicus</name>
    <dbReference type="NCBI Taxonomy" id="1955013"/>
    <lineage>
        <taxon>Bacteria</taxon>
        <taxon>Bacillati</taxon>
        <taxon>Bacillota</taxon>
        <taxon>Bacilli</taxon>
        <taxon>Bacillales</taxon>
        <taxon>Staphylococcaceae</taxon>
        <taxon>Staphylococcus</taxon>
    </lineage>
</organism>
<name>A0A2C6WJK8_9STAP</name>
<evidence type="ECO:0000313" key="2">
    <source>
        <dbReference type="EMBL" id="PHK48569.1"/>
    </source>
</evidence>
<reference evidence="2" key="1">
    <citation type="journal article" date="2017" name="Appl. Environ. Microbiol.">
        <title>Staphylococcus edaphicus sp. nov., isolated in Antarctica, harbours mecC gene and genomic islands with suspected role in adaptation to extreme environment.</title>
        <authorList>
            <person name="Pantucek R."/>
            <person name="Sedlacek I."/>
            <person name="Indrakova A."/>
            <person name="Vrbovska V."/>
            <person name="Maslanova I."/>
            <person name="Kovarovic V."/>
            <person name="Svec P."/>
            <person name="Kralova S."/>
            <person name="Kristofova L."/>
            <person name="Keklakova J."/>
            <person name="Petras P."/>
            <person name="Doskar J."/>
        </authorList>
    </citation>
    <scope>NUCLEOTIDE SEQUENCE</scope>
    <source>
        <strain evidence="2">CCM 8730</strain>
    </source>
</reference>
<accession>A0A2C6WJK8</accession>
<reference evidence="4" key="2">
    <citation type="submission" date="2017-10" db="EMBL/GenBank/DDBJ databases">
        <title>Staphylococcus edaphicus sp. nov., isolated in Antarctica, harbouring mecC gene and genomic islands essential in adaptation to extreme environment.</title>
        <authorList>
            <person name="Pantucek R."/>
            <person name="Sedlacek I."/>
            <person name="Indrakova A."/>
            <person name="Vrbovska V."/>
            <person name="Maslanova I."/>
            <person name="Kovarovic V."/>
            <person name="Svec P."/>
            <person name="Kralova S."/>
            <person name="Kristofova L."/>
            <person name="Keklakova J."/>
            <person name="Petras P."/>
            <person name="Doskar J."/>
        </authorList>
    </citation>
    <scope>NUCLEOTIDE SEQUENCE [LARGE SCALE GENOMIC DNA]</scope>
    <source>
        <strain evidence="4">CCM 5085</strain>
    </source>
</reference>
<dbReference type="EMBL" id="CP093217">
    <property type="protein sequence ID" value="UQW81448.1"/>
    <property type="molecule type" value="Genomic_DNA"/>
</dbReference>
<evidence type="ECO:0000313" key="3">
    <source>
        <dbReference type="EMBL" id="UQW81448.1"/>
    </source>
</evidence>